<evidence type="ECO:0000313" key="4">
    <source>
        <dbReference type="Proteomes" id="UP001446032"/>
    </source>
</evidence>
<sequence>MMRVSGVRKFSDRELETLRVIECLKKSGMEIKDIHQFIEWCAMGKETYPQRRAMFQRQRQNIEAEIERMNQALDMLKYKCWFYDQVMKGVSEDQLHAMIPDSMPEEIQVAYAHAHETKSA</sequence>
<evidence type="ECO:0000313" key="3">
    <source>
        <dbReference type="EMBL" id="MEQ2360067.1"/>
    </source>
</evidence>
<dbReference type="Proteomes" id="UP001446032">
    <property type="component" value="Unassembled WGS sequence"/>
</dbReference>
<feature type="coiled-coil region" evidence="1">
    <location>
        <begin position="52"/>
        <end position="79"/>
    </location>
</feature>
<dbReference type="EMBL" id="JBBMEI010000095">
    <property type="protein sequence ID" value="MEQ2360067.1"/>
    <property type="molecule type" value="Genomic_DNA"/>
</dbReference>
<proteinExistence type="predicted"/>
<dbReference type="InterPro" id="IPR015358">
    <property type="entry name" value="Tscrpt_reg_MerR_DNA-bd"/>
</dbReference>
<comment type="caution">
    <text evidence="3">The sequence shown here is derived from an EMBL/GenBank/DDBJ whole genome shotgun (WGS) entry which is preliminary data.</text>
</comment>
<dbReference type="SUPFAM" id="SSF46955">
    <property type="entry name" value="Putative DNA-binding domain"/>
    <property type="match status" value="1"/>
</dbReference>
<evidence type="ECO:0000256" key="1">
    <source>
        <dbReference type="SAM" id="Coils"/>
    </source>
</evidence>
<dbReference type="Gene3D" id="1.10.1660.10">
    <property type="match status" value="1"/>
</dbReference>
<name>A0ABV1AQG8_9FIRM</name>
<keyword evidence="1" id="KW-0175">Coiled coil</keyword>
<reference evidence="3 4" key="1">
    <citation type="submission" date="2024-03" db="EMBL/GenBank/DDBJ databases">
        <title>Human intestinal bacterial collection.</title>
        <authorList>
            <person name="Pauvert C."/>
            <person name="Hitch T.C.A."/>
            <person name="Clavel T."/>
        </authorList>
    </citation>
    <scope>NUCLEOTIDE SEQUENCE [LARGE SCALE GENOMIC DNA]</scope>
    <source>
        <strain evidence="3 4">CLA-AA-H95</strain>
    </source>
</reference>
<dbReference type="CDD" id="cd01109">
    <property type="entry name" value="HTH_YyaN"/>
    <property type="match status" value="1"/>
</dbReference>
<accession>A0ABV1AQG8</accession>
<keyword evidence="4" id="KW-1185">Reference proteome</keyword>
<gene>
    <name evidence="3" type="ORF">WMO75_17400</name>
</gene>
<organism evidence="3 4">
    <name type="scientific">Blautia intestinihominis</name>
    <dbReference type="NCBI Taxonomy" id="3133152"/>
    <lineage>
        <taxon>Bacteria</taxon>
        <taxon>Bacillati</taxon>
        <taxon>Bacillota</taxon>
        <taxon>Clostridia</taxon>
        <taxon>Lachnospirales</taxon>
        <taxon>Lachnospiraceae</taxon>
        <taxon>Blautia</taxon>
    </lineage>
</organism>
<evidence type="ECO:0000259" key="2">
    <source>
        <dbReference type="Pfam" id="PF09278"/>
    </source>
</evidence>
<protein>
    <submittedName>
        <fullName evidence="3">MerR family transcriptional regulator</fullName>
    </submittedName>
</protein>
<feature type="domain" description="Transcription regulator MerR DNA binding" evidence="2">
    <location>
        <begin position="15"/>
        <end position="77"/>
    </location>
</feature>
<dbReference type="InterPro" id="IPR009061">
    <property type="entry name" value="DNA-bd_dom_put_sf"/>
</dbReference>
<dbReference type="Pfam" id="PF09278">
    <property type="entry name" value="MerR-DNA-bind"/>
    <property type="match status" value="1"/>
</dbReference>